<reference evidence="3" key="2">
    <citation type="submission" date="2023-05" db="EMBL/GenBank/DDBJ databases">
        <authorList>
            <person name="Schelkunov M.I."/>
        </authorList>
    </citation>
    <scope>NUCLEOTIDE SEQUENCE</scope>
    <source>
        <strain evidence="3">Hsosn_3</strain>
        <tissue evidence="3">Leaf</tissue>
    </source>
</reference>
<evidence type="ECO:0000259" key="2">
    <source>
        <dbReference type="Pfam" id="PF03732"/>
    </source>
</evidence>
<evidence type="ECO:0000313" key="4">
    <source>
        <dbReference type="Proteomes" id="UP001237642"/>
    </source>
</evidence>
<comment type="caution">
    <text evidence="3">The sequence shown here is derived from an EMBL/GenBank/DDBJ whole genome shotgun (WGS) entry which is preliminary data.</text>
</comment>
<proteinExistence type="predicted"/>
<evidence type="ECO:0000256" key="1">
    <source>
        <dbReference type="SAM" id="MobiDB-lite"/>
    </source>
</evidence>
<dbReference type="Pfam" id="PF03732">
    <property type="entry name" value="Retrotrans_gag"/>
    <property type="match status" value="1"/>
</dbReference>
<dbReference type="EMBL" id="JAUIZM010000008">
    <property type="protein sequence ID" value="KAK1370256.1"/>
    <property type="molecule type" value="Genomic_DNA"/>
</dbReference>
<dbReference type="Proteomes" id="UP001237642">
    <property type="component" value="Unassembled WGS sequence"/>
</dbReference>
<feature type="region of interest" description="Disordered" evidence="1">
    <location>
        <begin position="1"/>
        <end position="48"/>
    </location>
</feature>
<protein>
    <recommendedName>
        <fullName evidence="2">Retrotransposon gag domain-containing protein</fullName>
    </recommendedName>
</protein>
<name>A0AAD8HP47_9APIA</name>
<feature type="domain" description="Retrotransposon gag" evidence="2">
    <location>
        <begin position="119"/>
        <end position="204"/>
    </location>
</feature>
<sequence length="249" mass="28163">MAPKRSKRSGERATAGSGKAERPNSARTNPGARGSQSGSGARDQEEKLVRLRNLLKTIEDTSIDSKSKSNVNSKDIRKKQQPPSFNGSTDPLEAYEWLSSIQAIFDHMQLLDGEKVYCASHMLKKIKKIRNDATMTWEEFLQVFNTKYYSKAIMAAQEDDFVRLIQGDSTVIEYASNFDRFAKFVEELIPTETIRVDRFIRGLKTMIVRDVKMTSAGVTTSFRKSPGSRIIRRSYLEGQCCKKGSQENK</sequence>
<dbReference type="InterPro" id="IPR005162">
    <property type="entry name" value="Retrotrans_gag_dom"/>
</dbReference>
<feature type="region of interest" description="Disordered" evidence="1">
    <location>
        <begin position="62"/>
        <end position="88"/>
    </location>
</feature>
<reference evidence="3" key="1">
    <citation type="submission" date="2023-02" db="EMBL/GenBank/DDBJ databases">
        <title>Genome of toxic invasive species Heracleum sosnowskyi carries increased number of genes despite the absence of recent whole-genome duplications.</title>
        <authorList>
            <person name="Schelkunov M."/>
            <person name="Shtratnikova V."/>
            <person name="Makarenko M."/>
            <person name="Klepikova A."/>
            <person name="Omelchenko D."/>
            <person name="Novikova G."/>
            <person name="Obukhova E."/>
            <person name="Bogdanov V."/>
            <person name="Penin A."/>
            <person name="Logacheva M."/>
        </authorList>
    </citation>
    <scope>NUCLEOTIDE SEQUENCE</scope>
    <source>
        <strain evidence="3">Hsosn_3</strain>
        <tissue evidence="3">Leaf</tissue>
    </source>
</reference>
<organism evidence="3 4">
    <name type="scientific">Heracleum sosnowskyi</name>
    <dbReference type="NCBI Taxonomy" id="360622"/>
    <lineage>
        <taxon>Eukaryota</taxon>
        <taxon>Viridiplantae</taxon>
        <taxon>Streptophyta</taxon>
        <taxon>Embryophyta</taxon>
        <taxon>Tracheophyta</taxon>
        <taxon>Spermatophyta</taxon>
        <taxon>Magnoliopsida</taxon>
        <taxon>eudicotyledons</taxon>
        <taxon>Gunneridae</taxon>
        <taxon>Pentapetalae</taxon>
        <taxon>asterids</taxon>
        <taxon>campanulids</taxon>
        <taxon>Apiales</taxon>
        <taxon>Apiaceae</taxon>
        <taxon>Apioideae</taxon>
        <taxon>apioid superclade</taxon>
        <taxon>Tordylieae</taxon>
        <taxon>Tordyliinae</taxon>
        <taxon>Heracleum</taxon>
    </lineage>
</organism>
<gene>
    <name evidence="3" type="ORF">POM88_036348</name>
</gene>
<accession>A0AAD8HP47</accession>
<feature type="compositionally biased region" description="Low complexity" evidence="1">
    <location>
        <begin position="31"/>
        <end position="41"/>
    </location>
</feature>
<keyword evidence="4" id="KW-1185">Reference proteome</keyword>
<evidence type="ECO:0000313" key="3">
    <source>
        <dbReference type="EMBL" id="KAK1370256.1"/>
    </source>
</evidence>
<dbReference type="AlphaFoldDB" id="A0AAD8HP47"/>